<keyword evidence="1" id="KW-1133">Transmembrane helix</keyword>
<feature type="transmembrane region" description="Helical" evidence="1">
    <location>
        <begin position="95"/>
        <end position="117"/>
    </location>
</feature>
<feature type="transmembrane region" description="Helical" evidence="1">
    <location>
        <begin position="70"/>
        <end position="88"/>
    </location>
</feature>
<feature type="transmembrane region" description="Helical" evidence="1">
    <location>
        <begin position="294"/>
        <end position="313"/>
    </location>
</feature>
<keyword evidence="1" id="KW-0812">Transmembrane</keyword>
<comment type="caution">
    <text evidence="2">The sequence shown here is derived from an EMBL/GenBank/DDBJ whole genome shotgun (WGS) entry which is preliminary data.</text>
</comment>
<evidence type="ECO:0000313" key="2">
    <source>
        <dbReference type="EMBL" id="MCM4076495.1"/>
    </source>
</evidence>
<dbReference type="RefSeq" id="WP_251796400.1">
    <property type="nucleotide sequence ID" value="NZ_JAMQOL010000003.1"/>
</dbReference>
<feature type="transmembrane region" description="Helical" evidence="1">
    <location>
        <begin position="270"/>
        <end position="288"/>
    </location>
</feature>
<organism evidence="2 3">
    <name type="scientific">Paractinoplanes hotanensis</name>
    <dbReference type="NCBI Taxonomy" id="2906497"/>
    <lineage>
        <taxon>Bacteria</taxon>
        <taxon>Bacillati</taxon>
        <taxon>Actinomycetota</taxon>
        <taxon>Actinomycetes</taxon>
        <taxon>Micromonosporales</taxon>
        <taxon>Micromonosporaceae</taxon>
        <taxon>Paractinoplanes</taxon>
    </lineage>
</organism>
<dbReference type="EMBL" id="JAMQOL010000003">
    <property type="protein sequence ID" value="MCM4076495.1"/>
    <property type="molecule type" value="Genomic_DNA"/>
</dbReference>
<feature type="transmembrane region" description="Helical" evidence="1">
    <location>
        <begin position="404"/>
        <end position="425"/>
    </location>
</feature>
<feature type="transmembrane region" description="Helical" evidence="1">
    <location>
        <begin position="453"/>
        <end position="476"/>
    </location>
</feature>
<feature type="transmembrane region" description="Helical" evidence="1">
    <location>
        <begin position="38"/>
        <end position="64"/>
    </location>
</feature>
<protein>
    <submittedName>
        <fullName evidence="2">Uncharacterized protein</fullName>
    </submittedName>
</protein>
<sequence length="482" mass="44979">MVEGALTGVAAVLAMAGSAVAALLLLDGGQVGRLERLTAAIVAMAAGAPAQLAATPSGGLPIAVHGRVDLMPLGVSVIGAVVLGTLVLRRGCSGLLVRGASASAVFTAGVGVVAAAARGTLTLPTGSASAASGAPACPGGSGLPGGLMGGLGGGGLPGGLGGGGLPGGLGGGGLPGGLGGGGLPGGLGGGGLPGGLGEGRLFGLFGGSGGGGLLGGLAGGGVPGGTALDAGFVVGVGPAVWGAAVGAVVVVALCWLAARVPAVAGGLRGLRWPVVGLTVLCLVAAWVIGGPAAAGVGVLGLPFVVLGGLPWAVHTDGMLSCVLSAGAGLPGGGPPAALIDGDLGVATALSAVVMLGFGVAATAGARHVELTDMLMQSTCQSTRRAIGGSTAVAPRARRGAWRRASVRAAWVALAGGVLLTALALLSRVSAGLTAQAFILTVPLLDVRLAVDPWVAAGAGVVAAATGSLLASAFVSWRHDASR</sequence>
<feature type="transmembrane region" description="Helical" evidence="1">
    <location>
        <begin position="345"/>
        <end position="365"/>
    </location>
</feature>
<gene>
    <name evidence="2" type="ORF">LXN57_02825</name>
</gene>
<evidence type="ECO:0000256" key="1">
    <source>
        <dbReference type="SAM" id="Phobius"/>
    </source>
</evidence>
<feature type="transmembrane region" description="Helical" evidence="1">
    <location>
        <begin position="320"/>
        <end position="339"/>
    </location>
</feature>
<feature type="transmembrane region" description="Helical" evidence="1">
    <location>
        <begin position="6"/>
        <end position="26"/>
    </location>
</feature>
<evidence type="ECO:0000313" key="3">
    <source>
        <dbReference type="Proteomes" id="UP001523216"/>
    </source>
</evidence>
<keyword evidence="3" id="KW-1185">Reference proteome</keyword>
<keyword evidence="1" id="KW-0472">Membrane</keyword>
<reference evidence="2 3" key="1">
    <citation type="submission" date="2022-06" db="EMBL/GenBank/DDBJ databases">
        <title>Actinoplanes abujensis sp. nov., isolated from Nigerian arid soil.</title>
        <authorList>
            <person name="Ding P."/>
        </authorList>
    </citation>
    <scope>NUCLEOTIDE SEQUENCE [LARGE SCALE GENOMIC DNA]</scope>
    <source>
        <strain evidence="3">TRM88002</strain>
    </source>
</reference>
<feature type="transmembrane region" description="Helical" evidence="1">
    <location>
        <begin position="239"/>
        <end position="258"/>
    </location>
</feature>
<dbReference type="Proteomes" id="UP001523216">
    <property type="component" value="Unassembled WGS sequence"/>
</dbReference>
<proteinExistence type="predicted"/>
<accession>A0ABT0XRU1</accession>
<name>A0ABT0XRU1_9ACTN</name>